<name>A0A399RQ62_9PROT</name>
<sequence length="350" mass="37978">MLRKFAAILLTTVAVLAAGWLALRRPDIPYETLESTYALQESRFLTVRDDLKLHYTDTGPRDAPVIVLVHGFAASLHTWKHWVRELDDTYRVITLDLPGHGLSRVPENGDVSIDYYVEAVDALLSKLNISSVSLAGSSMGGQVAWEYALAHPGQLDSLILVDAAGWPESEAEERPLIFRLLRIPVARTLIRDLDLSGLIEDGLRKSVADPLFVSTDMAERYAALSRAPGHRDALLSLLAGSPQREKASKAKLEAISVPTLILWGEQDRIIPVSDAARFEEAIPNAVAIIYPDAGHLPQEEVWQESVADLQAFLDQKVAGVAEGAGGSADGPALTEVPASNQVTGGGMRPR</sequence>
<reference evidence="3 4" key="1">
    <citation type="submission" date="2018-08" db="EMBL/GenBank/DDBJ databases">
        <title>Henriciella mobilis sp. nov., isolated from seawater.</title>
        <authorList>
            <person name="Cheng H."/>
            <person name="Wu Y.-H."/>
            <person name="Xu X.-W."/>
            <person name="Guo L.-L."/>
        </authorList>
    </citation>
    <scope>NUCLEOTIDE SEQUENCE [LARGE SCALE GENOMIC DNA]</scope>
    <source>
        <strain evidence="3 4">JN25</strain>
    </source>
</reference>
<evidence type="ECO:0000313" key="4">
    <source>
        <dbReference type="Proteomes" id="UP000266385"/>
    </source>
</evidence>
<dbReference type="PANTHER" id="PTHR43798">
    <property type="entry name" value="MONOACYLGLYCEROL LIPASE"/>
    <property type="match status" value="1"/>
</dbReference>
<accession>A0A399RQ62</accession>
<feature type="domain" description="AB hydrolase-1" evidence="2">
    <location>
        <begin position="64"/>
        <end position="300"/>
    </location>
</feature>
<evidence type="ECO:0000256" key="1">
    <source>
        <dbReference type="SAM" id="MobiDB-lite"/>
    </source>
</evidence>
<dbReference type="Proteomes" id="UP000266385">
    <property type="component" value="Unassembled WGS sequence"/>
</dbReference>
<dbReference type="InterPro" id="IPR029058">
    <property type="entry name" value="AB_hydrolase_fold"/>
</dbReference>
<dbReference type="OrthoDB" id="9785847at2"/>
<dbReference type="InterPro" id="IPR000073">
    <property type="entry name" value="AB_hydrolase_1"/>
</dbReference>
<feature type="region of interest" description="Disordered" evidence="1">
    <location>
        <begin position="323"/>
        <end position="350"/>
    </location>
</feature>
<protein>
    <submittedName>
        <fullName evidence="3">Alpha/beta hydrolase</fullName>
    </submittedName>
</protein>
<evidence type="ECO:0000259" key="2">
    <source>
        <dbReference type="Pfam" id="PF00561"/>
    </source>
</evidence>
<dbReference type="GO" id="GO:0016020">
    <property type="term" value="C:membrane"/>
    <property type="evidence" value="ECO:0007669"/>
    <property type="project" value="TreeGrafter"/>
</dbReference>
<dbReference type="Gene3D" id="3.40.50.1820">
    <property type="entry name" value="alpha/beta hydrolase"/>
    <property type="match status" value="1"/>
</dbReference>
<organism evidence="3 4">
    <name type="scientific">Henriciella mobilis</name>
    <dbReference type="NCBI Taxonomy" id="2305467"/>
    <lineage>
        <taxon>Bacteria</taxon>
        <taxon>Pseudomonadati</taxon>
        <taxon>Pseudomonadota</taxon>
        <taxon>Alphaproteobacteria</taxon>
        <taxon>Hyphomonadales</taxon>
        <taxon>Hyphomonadaceae</taxon>
        <taxon>Henriciella</taxon>
    </lineage>
</organism>
<proteinExistence type="predicted"/>
<comment type="caution">
    <text evidence="3">The sequence shown here is derived from an EMBL/GenBank/DDBJ whole genome shotgun (WGS) entry which is preliminary data.</text>
</comment>
<evidence type="ECO:0000313" key="3">
    <source>
        <dbReference type="EMBL" id="RIJ32354.1"/>
    </source>
</evidence>
<gene>
    <name evidence="3" type="ORF">D1223_00360</name>
</gene>
<dbReference type="EMBL" id="QWFX01000005">
    <property type="protein sequence ID" value="RIJ32354.1"/>
    <property type="molecule type" value="Genomic_DNA"/>
</dbReference>
<dbReference type="GO" id="GO:0016787">
    <property type="term" value="F:hydrolase activity"/>
    <property type="evidence" value="ECO:0007669"/>
    <property type="project" value="UniProtKB-KW"/>
</dbReference>
<keyword evidence="4" id="KW-1185">Reference proteome</keyword>
<dbReference type="SUPFAM" id="SSF53474">
    <property type="entry name" value="alpha/beta-Hydrolases"/>
    <property type="match status" value="1"/>
</dbReference>
<keyword evidence="3" id="KW-0378">Hydrolase</keyword>
<dbReference type="RefSeq" id="WP_119374435.1">
    <property type="nucleotide sequence ID" value="NZ_QWFX01000005.1"/>
</dbReference>
<dbReference type="PRINTS" id="PR00111">
    <property type="entry name" value="ABHYDROLASE"/>
</dbReference>
<dbReference type="PANTHER" id="PTHR43798:SF33">
    <property type="entry name" value="HYDROLASE, PUTATIVE (AFU_ORTHOLOGUE AFUA_2G14860)-RELATED"/>
    <property type="match status" value="1"/>
</dbReference>
<dbReference type="Pfam" id="PF00561">
    <property type="entry name" value="Abhydrolase_1"/>
    <property type="match status" value="1"/>
</dbReference>
<dbReference type="InterPro" id="IPR050266">
    <property type="entry name" value="AB_hydrolase_sf"/>
</dbReference>
<dbReference type="AlphaFoldDB" id="A0A399RQ62"/>